<organism evidence="1">
    <name type="scientific">Arundo donax</name>
    <name type="common">Giant reed</name>
    <name type="synonym">Donax arundinaceus</name>
    <dbReference type="NCBI Taxonomy" id="35708"/>
    <lineage>
        <taxon>Eukaryota</taxon>
        <taxon>Viridiplantae</taxon>
        <taxon>Streptophyta</taxon>
        <taxon>Embryophyta</taxon>
        <taxon>Tracheophyta</taxon>
        <taxon>Spermatophyta</taxon>
        <taxon>Magnoliopsida</taxon>
        <taxon>Liliopsida</taxon>
        <taxon>Poales</taxon>
        <taxon>Poaceae</taxon>
        <taxon>PACMAD clade</taxon>
        <taxon>Arundinoideae</taxon>
        <taxon>Arundineae</taxon>
        <taxon>Arundo</taxon>
    </lineage>
</organism>
<proteinExistence type="predicted"/>
<reference evidence="1" key="2">
    <citation type="journal article" date="2015" name="Data Brief">
        <title>Shoot transcriptome of the giant reed, Arundo donax.</title>
        <authorList>
            <person name="Barrero R.A."/>
            <person name="Guerrero F.D."/>
            <person name="Moolhuijzen P."/>
            <person name="Goolsby J.A."/>
            <person name="Tidwell J."/>
            <person name="Bellgard S.E."/>
            <person name="Bellgard M.I."/>
        </authorList>
    </citation>
    <scope>NUCLEOTIDE SEQUENCE</scope>
    <source>
        <tissue evidence="1">Shoot tissue taken approximately 20 cm above the soil surface</tissue>
    </source>
</reference>
<accession>A0A0A9HCZ3</accession>
<name>A0A0A9HCZ3_ARUDO</name>
<sequence>MVLRTDTDGLFFRR</sequence>
<dbReference type="EMBL" id="GBRH01164217">
    <property type="protein sequence ID" value="JAE33679.1"/>
    <property type="molecule type" value="Transcribed_RNA"/>
</dbReference>
<protein>
    <submittedName>
        <fullName evidence="1">Uncharacterized protein</fullName>
    </submittedName>
</protein>
<evidence type="ECO:0000313" key="1">
    <source>
        <dbReference type="EMBL" id="JAE33679.1"/>
    </source>
</evidence>
<reference evidence="1" key="1">
    <citation type="submission" date="2014-09" db="EMBL/GenBank/DDBJ databases">
        <authorList>
            <person name="Magalhaes I.L.F."/>
            <person name="Oliveira U."/>
            <person name="Santos F.R."/>
            <person name="Vidigal T.H.D.A."/>
            <person name="Brescovit A.D."/>
            <person name="Santos A.J."/>
        </authorList>
    </citation>
    <scope>NUCLEOTIDE SEQUENCE</scope>
    <source>
        <tissue evidence="1">Shoot tissue taken approximately 20 cm above the soil surface</tissue>
    </source>
</reference>